<evidence type="ECO:0000313" key="3">
    <source>
        <dbReference type="EMBL" id="TWT93698.1"/>
    </source>
</evidence>
<dbReference type="RefSeq" id="WP_231603281.1">
    <property type="nucleotide sequence ID" value="NZ_SJPM01000009.1"/>
</dbReference>
<feature type="transmembrane region" description="Helical" evidence="2">
    <location>
        <begin position="107"/>
        <end position="130"/>
    </location>
</feature>
<keyword evidence="4" id="KW-1185">Reference proteome</keyword>
<sequence length="196" mass="20328">MIVAGVWLLGTLGLTAWAWSLGPQTLLGLSADQVGTISVASGLVALVSILPGCQVAVGETDLPTTAKAEPDKTTDDDTDEVSDDVSDTAEGCGQLTQSASVERLGNAFLVGMLIRLAGTVALFLASSYYLDAAFLERANELPADLSDAPSIDLTSSGVTATQIAAWVLGWHLALLLTEVVALAREIQQINLNDPSC</sequence>
<proteinExistence type="predicted"/>
<gene>
    <name evidence="3" type="ORF">Pla100_42160</name>
</gene>
<name>A0A5C6A368_9BACT</name>
<keyword evidence="2" id="KW-1133">Transmembrane helix</keyword>
<feature type="region of interest" description="Disordered" evidence="1">
    <location>
        <begin position="61"/>
        <end position="90"/>
    </location>
</feature>
<evidence type="ECO:0000256" key="2">
    <source>
        <dbReference type="SAM" id="Phobius"/>
    </source>
</evidence>
<organism evidence="3 4">
    <name type="scientific">Neorhodopirellula pilleata</name>
    <dbReference type="NCBI Taxonomy" id="2714738"/>
    <lineage>
        <taxon>Bacteria</taxon>
        <taxon>Pseudomonadati</taxon>
        <taxon>Planctomycetota</taxon>
        <taxon>Planctomycetia</taxon>
        <taxon>Pirellulales</taxon>
        <taxon>Pirellulaceae</taxon>
        <taxon>Neorhodopirellula</taxon>
    </lineage>
</organism>
<accession>A0A5C6A368</accession>
<evidence type="ECO:0000313" key="4">
    <source>
        <dbReference type="Proteomes" id="UP000316213"/>
    </source>
</evidence>
<evidence type="ECO:0000256" key="1">
    <source>
        <dbReference type="SAM" id="MobiDB-lite"/>
    </source>
</evidence>
<comment type="caution">
    <text evidence="3">The sequence shown here is derived from an EMBL/GenBank/DDBJ whole genome shotgun (WGS) entry which is preliminary data.</text>
</comment>
<dbReference type="AlphaFoldDB" id="A0A5C6A368"/>
<feature type="transmembrane region" description="Helical" evidence="2">
    <location>
        <begin position="163"/>
        <end position="183"/>
    </location>
</feature>
<dbReference type="EMBL" id="SJPM01000009">
    <property type="protein sequence ID" value="TWT93698.1"/>
    <property type="molecule type" value="Genomic_DNA"/>
</dbReference>
<keyword evidence="2" id="KW-0812">Transmembrane</keyword>
<protein>
    <submittedName>
        <fullName evidence="3">Uncharacterized protein</fullName>
    </submittedName>
</protein>
<feature type="transmembrane region" description="Helical" evidence="2">
    <location>
        <begin position="34"/>
        <end position="57"/>
    </location>
</feature>
<feature type="compositionally biased region" description="Acidic residues" evidence="1">
    <location>
        <begin position="76"/>
        <end position="87"/>
    </location>
</feature>
<dbReference type="Proteomes" id="UP000316213">
    <property type="component" value="Unassembled WGS sequence"/>
</dbReference>
<keyword evidence="2" id="KW-0472">Membrane</keyword>
<reference evidence="3 4" key="1">
    <citation type="submission" date="2019-02" db="EMBL/GenBank/DDBJ databases">
        <title>Deep-cultivation of Planctomycetes and their phenomic and genomic characterization uncovers novel biology.</title>
        <authorList>
            <person name="Wiegand S."/>
            <person name="Jogler M."/>
            <person name="Boedeker C."/>
            <person name="Pinto D."/>
            <person name="Vollmers J."/>
            <person name="Rivas-Marin E."/>
            <person name="Kohn T."/>
            <person name="Peeters S.H."/>
            <person name="Heuer A."/>
            <person name="Rast P."/>
            <person name="Oberbeckmann S."/>
            <person name="Bunk B."/>
            <person name="Jeske O."/>
            <person name="Meyerdierks A."/>
            <person name="Storesund J.E."/>
            <person name="Kallscheuer N."/>
            <person name="Luecker S."/>
            <person name="Lage O.M."/>
            <person name="Pohl T."/>
            <person name="Merkel B.J."/>
            <person name="Hornburger P."/>
            <person name="Mueller R.-W."/>
            <person name="Bruemmer F."/>
            <person name="Labrenz M."/>
            <person name="Spormann A.M."/>
            <person name="Op Den Camp H."/>
            <person name="Overmann J."/>
            <person name="Amann R."/>
            <person name="Jetten M.S.M."/>
            <person name="Mascher T."/>
            <person name="Medema M.H."/>
            <person name="Devos D.P."/>
            <person name="Kaster A.-K."/>
            <person name="Ovreas L."/>
            <person name="Rohde M."/>
            <person name="Galperin M.Y."/>
            <person name="Jogler C."/>
        </authorList>
    </citation>
    <scope>NUCLEOTIDE SEQUENCE [LARGE SCALE GENOMIC DNA]</scope>
    <source>
        <strain evidence="3 4">Pla100</strain>
    </source>
</reference>